<comment type="caution">
    <text evidence="2">The sequence shown here is derived from an EMBL/GenBank/DDBJ whole genome shotgun (WGS) entry which is preliminary data.</text>
</comment>
<dbReference type="InterPro" id="IPR007730">
    <property type="entry name" value="SPOR-like_dom"/>
</dbReference>
<proteinExistence type="predicted"/>
<evidence type="ECO:0000259" key="1">
    <source>
        <dbReference type="Pfam" id="PF05036"/>
    </source>
</evidence>
<accession>A0A7W1WWR2</accession>
<gene>
    <name evidence="2" type="ORF">H1S06_04410</name>
</gene>
<dbReference type="Proteomes" id="UP000538931">
    <property type="component" value="Unassembled WGS sequence"/>
</dbReference>
<organism evidence="2 3">
    <name type="scientific">Marinobacterium marinum</name>
    <dbReference type="NCBI Taxonomy" id="2756129"/>
    <lineage>
        <taxon>Bacteria</taxon>
        <taxon>Pseudomonadati</taxon>
        <taxon>Pseudomonadota</taxon>
        <taxon>Gammaproteobacteria</taxon>
        <taxon>Oceanospirillales</taxon>
        <taxon>Oceanospirillaceae</taxon>
        <taxon>Marinobacterium</taxon>
    </lineage>
</organism>
<feature type="domain" description="SPOR" evidence="1">
    <location>
        <begin position="59"/>
        <end position="117"/>
    </location>
</feature>
<protein>
    <submittedName>
        <fullName evidence="2">SPOR domain-containing protein</fullName>
    </submittedName>
</protein>
<dbReference type="RefSeq" id="WP_181737629.1">
    <property type="nucleotide sequence ID" value="NZ_JACEMT010000038.1"/>
</dbReference>
<evidence type="ECO:0000313" key="2">
    <source>
        <dbReference type="EMBL" id="MBA4501601.1"/>
    </source>
</evidence>
<dbReference type="GO" id="GO:0042834">
    <property type="term" value="F:peptidoglycan binding"/>
    <property type="evidence" value="ECO:0007669"/>
    <property type="project" value="InterPro"/>
</dbReference>
<evidence type="ECO:0000313" key="3">
    <source>
        <dbReference type="Proteomes" id="UP000538931"/>
    </source>
</evidence>
<sequence>MMRWLALLLLLMNALLLLWYAQQQTSRPPEMAGEQISRLRLLHELGGGETLQPRAQECYQLAGFASRAEADTAAEKMRKRGFNVDVESMVPVVLGYRLRLPRPAGVEEQLELLDRLALAGWVPQTRGGDFVLGPFMGEDALQQVKREREAIRSVLKLTLEQEQILDNSPGFRLQIGVIEGQVDEVQLARIVKAGWPGIKVEKKSCKGVAQPQSDQ</sequence>
<reference evidence="2 3" key="1">
    <citation type="submission" date="2020-07" db="EMBL/GenBank/DDBJ databases">
        <title>Bacterium isolated from marien macroalgae.</title>
        <authorList>
            <person name="Zhu K."/>
            <person name="Lu D."/>
            <person name="Du Z."/>
        </authorList>
    </citation>
    <scope>NUCLEOTIDE SEQUENCE [LARGE SCALE GENOMIC DNA]</scope>
    <source>
        <strain evidence="2 3">3-1745</strain>
    </source>
</reference>
<dbReference type="AlphaFoldDB" id="A0A7W1WWR2"/>
<name>A0A7W1WWR2_9GAMM</name>
<dbReference type="EMBL" id="JACEMT010000038">
    <property type="protein sequence ID" value="MBA4501601.1"/>
    <property type="molecule type" value="Genomic_DNA"/>
</dbReference>
<keyword evidence="3" id="KW-1185">Reference proteome</keyword>
<dbReference type="Pfam" id="PF05036">
    <property type="entry name" value="SPOR"/>
    <property type="match status" value="1"/>
</dbReference>